<dbReference type="GO" id="GO:0000978">
    <property type="term" value="F:RNA polymerase II cis-regulatory region sequence-specific DNA binding"/>
    <property type="evidence" value="ECO:0007669"/>
    <property type="project" value="TreeGrafter"/>
</dbReference>
<sequence>MELPESEAYSDNKTLRPYACTYAPCHKSFSRRSDLVRHVRIHTNERPFKCDFKSCGKCFIQRSALTVHMRTHTGERPHVCEQCGRAFSDSSSLARHRRVHTGKRPYKCPFVGCGKTFCRKTTLIKHHKSHTDDCLSFSDNGSPATGSGTHSTDTSPSCLSSIPPQYAYSAYIERPTQNLSAPATSQTFTNLPRPGFYNIPPWSAASASFPHTSITDRPQSLSIPPVSSNPLQPLNPSLPILSPLPSPMTCDGIFTPHSSNDQPFPHFNPRPNNFETSPYYENGLNSFPKELSCYQDVGGNFPGTSYMDNSSFLASINLNDSSSLDPGKDTSTSFLFGNFPEPTSSSFPPIPLALSEQSQSAKIEHDHSQHSFANTMPQPSTSFTQFNFDDPLAPNINEINSCWARMNWNRS</sequence>
<evidence type="ECO:0000313" key="9">
    <source>
        <dbReference type="Proteomes" id="UP001153365"/>
    </source>
</evidence>
<dbReference type="GO" id="GO:0000981">
    <property type="term" value="F:DNA-binding transcription factor activity, RNA polymerase II-specific"/>
    <property type="evidence" value="ECO:0007669"/>
    <property type="project" value="UniProtKB-ARBA"/>
</dbReference>
<evidence type="ECO:0000256" key="1">
    <source>
        <dbReference type="ARBA" id="ARBA00022723"/>
    </source>
</evidence>
<reference evidence="8" key="1">
    <citation type="submission" date="2022-06" db="EMBL/GenBank/DDBJ databases">
        <authorList>
            <consortium name="SYNGENTA / RWTH Aachen University"/>
        </authorList>
    </citation>
    <scope>NUCLEOTIDE SEQUENCE</scope>
</reference>
<gene>
    <name evidence="8" type="ORF">PPACK8108_LOCUS415</name>
</gene>
<name>A0AAV0AE13_PHAPC</name>
<accession>A0AAV0AE13</accession>
<evidence type="ECO:0000313" key="8">
    <source>
        <dbReference type="EMBL" id="CAH7666094.1"/>
    </source>
</evidence>
<dbReference type="SUPFAM" id="SSF57667">
    <property type="entry name" value="beta-beta-alpha zinc fingers"/>
    <property type="match status" value="2"/>
</dbReference>
<dbReference type="EMBL" id="CALTRL010000042">
    <property type="protein sequence ID" value="CAH7666094.1"/>
    <property type="molecule type" value="Genomic_DNA"/>
</dbReference>
<feature type="region of interest" description="Disordered" evidence="6">
    <location>
        <begin position="131"/>
        <end position="158"/>
    </location>
</feature>
<organism evidence="8 9">
    <name type="scientific">Phakopsora pachyrhizi</name>
    <name type="common">Asian soybean rust disease fungus</name>
    <dbReference type="NCBI Taxonomy" id="170000"/>
    <lineage>
        <taxon>Eukaryota</taxon>
        <taxon>Fungi</taxon>
        <taxon>Dikarya</taxon>
        <taxon>Basidiomycota</taxon>
        <taxon>Pucciniomycotina</taxon>
        <taxon>Pucciniomycetes</taxon>
        <taxon>Pucciniales</taxon>
        <taxon>Phakopsoraceae</taxon>
        <taxon>Phakopsora</taxon>
    </lineage>
</organism>
<feature type="domain" description="C2H2-type" evidence="7">
    <location>
        <begin position="106"/>
        <end position="133"/>
    </location>
</feature>
<dbReference type="GO" id="GO:0008270">
    <property type="term" value="F:zinc ion binding"/>
    <property type="evidence" value="ECO:0007669"/>
    <property type="project" value="UniProtKB-KW"/>
</dbReference>
<evidence type="ECO:0000256" key="4">
    <source>
        <dbReference type="ARBA" id="ARBA00022833"/>
    </source>
</evidence>
<keyword evidence="3 5" id="KW-0863">Zinc-finger</keyword>
<dbReference type="PROSITE" id="PS50157">
    <property type="entry name" value="ZINC_FINGER_C2H2_2"/>
    <property type="match status" value="4"/>
</dbReference>
<feature type="domain" description="C2H2-type" evidence="7">
    <location>
        <begin position="48"/>
        <end position="77"/>
    </location>
</feature>
<proteinExistence type="predicted"/>
<keyword evidence="4" id="KW-0862">Zinc</keyword>
<protein>
    <recommendedName>
        <fullName evidence="7">C2H2-type domain-containing protein</fullName>
    </recommendedName>
</protein>
<comment type="caution">
    <text evidence="8">The sequence shown here is derived from an EMBL/GenBank/DDBJ whole genome shotgun (WGS) entry which is preliminary data.</text>
</comment>
<keyword evidence="1" id="KW-0479">Metal-binding</keyword>
<evidence type="ECO:0000256" key="6">
    <source>
        <dbReference type="SAM" id="MobiDB-lite"/>
    </source>
</evidence>
<dbReference type="PANTHER" id="PTHR23235">
    <property type="entry name" value="KRUEPPEL-LIKE TRANSCRIPTION FACTOR"/>
    <property type="match status" value="1"/>
</dbReference>
<dbReference type="Pfam" id="PF00096">
    <property type="entry name" value="zf-C2H2"/>
    <property type="match status" value="4"/>
</dbReference>
<evidence type="ECO:0000259" key="7">
    <source>
        <dbReference type="PROSITE" id="PS50157"/>
    </source>
</evidence>
<dbReference type="PANTHER" id="PTHR23235:SF120">
    <property type="entry name" value="KRUPPEL-LIKE FACTOR 15"/>
    <property type="match status" value="1"/>
</dbReference>
<dbReference type="FunFam" id="3.30.160.60:FF:000016">
    <property type="entry name" value="zinc finger protein 37 homolog"/>
    <property type="match status" value="1"/>
</dbReference>
<dbReference type="FunFam" id="3.30.160.60:FF:000125">
    <property type="entry name" value="Putative zinc finger protein 143"/>
    <property type="match status" value="1"/>
</dbReference>
<keyword evidence="2" id="KW-0677">Repeat</keyword>
<evidence type="ECO:0000256" key="3">
    <source>
        <dbReference type="ARBA" id="ARBA00022771"/>
    </source>
</evidence>
<dbReference type="Gene3D" id="3.30.160.60">
    <property type="entry name" value="Classic Zinc Finger"/>
    <property type="match status" value="4"/>
</dbReference>
<dbReference type="AlphaFoldDB" id="A0AAV0AE13"/>
<feature type="compositionally biased region" description="Polar residues" evidence="6">
    <location>
        <begin position="137"/>
        <end position="158"/>
    </location>
</feature>
<feature type="domain" description="C2H2-type" evidence="7">
    <location>
        <begin position="78"/>
        <end position="105"/>
    </location>
</feature>
<dbReference type="SMART" id="SM00355">
    <property type="entry name" value="ZnF_C2H2"/>
    <property type="match status" value="4"/>
</dbReference>
<evidence type="ECO:0000256" key="2">
    <source>
        <dbReference type="ARBA" id="ARBA00022737"/>
    </source>
</evidence>
<dbReference type="InterPro" id="IPR013087">
    <property type="entry name" value="Znf_C2H2_type"/>
</dbReference>
<dbReference type="FunFam" id="3.30.160.60:FF:000072">
    <property type="entry name" value="zinc finger protein 143 isoform X1"/>
    <property type="match status" value="1"/>
</dbReference>
<feature type="domain" description="C2H2-type" evidence="7">
    <location>
        <begin position="18"/>
        <end position="47"/>
    </location>
</feature>
<dbReference type="PROSITE" id="PS00028">
    <property type="entry name" value="ZINC_FINGER_C2H2_1"/>
    <property type="match status" value="4"/>
</dbReference>
<dbReference type="Proteomes" id="UP001153365">
    <property type="component" value="Unassembled WGS sequence"/>
</dbReference>
<evidence type="ECO:0000256" key="5">
    <source>
        <dbReference type="PROSITE-ProRule" id="PRU00042"/>
    </source>
</evidence>
<dbReference type="InterPro" id="IPR036236">
    <property type="entry name" value="Znf_C2H2_sf"/>
</dbReference>
<keyword evidence="9" id="KW-1185">Reference proteome</keyword>